<dbReference type="SUPFAM" id="SSF55486">
    <property type="entry name" value="Metalloproteases ('zincins'), catalytic domain"/>
    <property type="match status" value="1"/>
</dbReference>
<evidence type="ECO:0000256" key="1">
    <source>
        <dbReference type="ARBA" id="ARBA00022729"/>
    </source>
</evidence>
<feature type="chain" id="PRO_5013250652" evidence="2">
    <location>
        <begin position="20"/>
        <end position="965"/>
    </location>
</feature>
<dbReference type="Gene3D" id="3.40.390.10">
    <property type="entry name" value="Collagenase (Catalytic Domain)"/>
    <property type="match status" value="1"/>
</dbReference>
<dbReference type="OrthoDB" id="9792152at2"/>
<dbReference type="InterPro" id="IPR013783">
    <property type="entry name" value="Ig-like_fold"/>
</dbReference>
<keyword evidence="1 2" id="KW-0732">Signal</keyword>
<keyword evidence="5" id="KW-1185">Reference proteome</keyword>
<evidence type="ECO:0000256" key="2">
    <source>
        <dbReference type="SAM" id="SignalP"/>
    </source>
</evidence>
<dbReference type="Pfam" id="PF00041">
    <property type="entry name" value="fn3"/>
    <property type="match status" value="1"/>
</dbReference>
<evidence type="ECO:0000313" key="5">
    <source>
        <dbReference type="Proteomes" id="UP000191112"/>
    </source>
</evidence>
<dbReference type="InterPro" id="IPR024079">
    <property type="entry name" value="MetalloPept_cat_dom_sf"/>
</dbReference>
<organism evidence="4 5">
    <name type="scientific">Soonwooa buanensis</name>
    <dbReference type="NCBI Taxonomy" id="619805"/>
    <lineage>
        <taxon>Bacteria</taxon>
        <taxon>Pseudomonadati</taxon>
        <taxon>Bacteroidota</taxon>
        <taxon>Flavobacteriia</taxon>
        <taxon>Flavobacteriales</taxon>
        <taxon>Weeksellaceae</taxon>
        <taxon>Chryseobacterium group</taxon>
        <taxon>Soonwooa</taxon>
    </lineage>
</organism>
<reference evidence="4 5" key="1">
    <citation type="submission" date="2017-02" db="EMBL/GenBank/DDBJ databases">
        <authorList>
            <person name="Peterson S.W."/>
        </authorList>
    </citation>
    <scope>NUCLEOTIDE SEQUENCE [LARGE SCALE GENOMIC DNA]</scope>
    <source>
        <strain evidence="4 5">DSM 22323</strain>
    </source>
</reference>
<dbReference type="PROSITE" id="PS50853">
    <property type="entry name" value="FN3"/>
    <property type="match status" value="1"/>
</dbReference>
<dbReference type="InterPro" id="IPR026444">
    <property type="entry name" value="Secre_tail"/>
</dbReference>
<dbReference type="STRING" id="619805.SAMN05660477_00811"/>
<dbReference type="SMART" id="SM00060">
    <property type="entry name" value="FN3"/>
    <property type="match status" value="1"/>
</dbReference>
<evidence type="ECO:0000259" key="3">
    <source>
        <dbReference type="PROSITE" id="PS50853"/>
    </source>
</evidence>
<gene>
    <name evidence="4" type="ORF">SAMN05660477_00811</name>
</gene>
<protein>
    <submittedName>
        <fullName evidence="4">Por secretion system C-terminal sorting domain-containing protein</fullName>
    </submittedName>
</protein>
<dbReference type="Pfam" id="PF13583">
    <property type="entry name" value="Reprolysin_4"/>
    <property type="match status" value="1"/>
</dbReference>
<dbReference type="RefSeq" id="WP_079666088.1">
    <property type="nucleotide sequence ID" value="NZ_FUYZ01000002.1"/>
</dbReference>
<name>A0A1T5DLC4_9FLAO</name>
<feature type="domain" description="Fibronectin type-III" evidence="3">
    <location>
        <begin position="655"/>
        <end position="742"/>
    </location>
</feature>
<dbReference type="Gene3D" id="2.60.40.10">
    <property type="entry name" value="Immunoglobulins"/>
    <property type="match status" value="2"/>
</dbReference>
<dbReference type="Pfam" id="PF20009">
    <property type="entry name" value="GEVED"/>
    <property type="match status" value="1"/>
</dbReference>
<dbReference type="Proteomes" id="UP000191112">
    <property type="component" value="Unassembled WGS sequence"/>
</dbReference>
<dbReference type="Pfam" id="PF18962">
    <property type="entry name" value="Por_Secre_tail"/>
    <property type="match status" value="1"/>
</dbReference>
<dbReference type="CDD" id="cd00063">
    <property type="entry name" value="FN3"/>
    <property type="match status" value="1"/>
</dbReference>
<evidence type="ECO:0000313" key="4">
    <source>
        <dbReference type="EMBL" id="SKB72437.1"/>
    </source>
</evidence>
<sequence length="965" mass="103398">MKKIFTSVLACGLFTTAFAQWSPTSMQGEKLRPEVNSQHYYSLDLAQLRSQLKNAQEMGNGAKAVIISLPTMDGKMEKFAVYSLPVVVKSLADKYDLGSYSGVGIDDPTKYVRFSTAPNDFQSMLYQNGKYEFIEPQNAAKTVYGVFPKTNKNSTEKAFECKVNETFASKQDLAKLAKNSDFTNLPSDFSKASDKKYRTYRLAISVTGEYTQYFGGVEQAITAINATMTRVNGVFEKDFAIHLNLQDFPQLIYTNPNTDPYSPASTGAAGAWNKEIQTTLTNTIGNAAYDIGHLFGRSGGGGSAGDIGNVCRDAAASNDSTSKGSAFTSPGTGAPAGDSFDIDYVAHEMGHQFGAWHTFSHGLHAGSIAHMEPGSGSTIMGYAGITNYDVQQHSDPYFHAISVKQVQDYANTQNCDVNTPITNNPPVVAAMPDVTIPKGTAFVLTASATDAENDALTYTWEQYDSSTAAVTTVTGNNTQGPKFRSIMGTSNPTRFFPKQSMVLAGTLSSATEWEAVSNVARPMNFRVTVRDNNPDVKQQQTQFGAQKVTVGNDGPFKVNTTKVYTNAPSPIQWDVVNTTATPYNVANVKIDYTKDNGTTWTTLVASTPNTGTANADLTSLTSGSNIILRVSAIGNVFYAVSNVTVSSMVGCDGTAPAGLTATGITQTSAQATWDPIANATYNFKYKKTADSNWTEANGLTTNSYNLASLTLNTSYDISVAAVCNGTVGAFANYNFTTKGVEYCTATAGNATFESISNVTFADINKSSTSTAGYEDFTSVVGNVTKGTSYDFTAKFTGTSYDTDQVLVWIDYNKDGDFDDAGEQVLVTAKKKSPWTGSITIPATAATGATRMRVRLQDTSFGPNATPCGSSNYGQVEDYTLNIGTLAVNDVQTNNKLQVYPNPATDMINISNIAAKSTYQIVNMAGQVVANGATDGKVQVSKLDKGVYIITVESNGQKSQTKFIKN</sequence>
<dbReference type="InterPro" id="IPR045474">
    <property type="entry name" value="GEVED"/>
</dbReference>
<dbReference type="EMBL" id="FUYZ01000002">
    <property type="protein sequence ID" value="SKB72437.1"/>
    <property type="molecule type" value="Genomic_DNA"/>
</dbReference>
<accession>A0A1T5DLC4</accession>
<dbReference type="AlphaFoldDB" id="A0A1T5DLC4"/>
<feature type="signal peptide" evidence="2">
    <location>
        <begin position="1"/>
        <end position="19"/>
    </location>
</feature>
<dbReference type="NCBIfam" id="TIGR04183">
    <property type="entry name" value="Por_Secre_tail"/>
    <property type="match status" value="1"/>
</dbReference>
<dbReference type="GO" id="GO:0008237">
    <property type="term" value="F:metallopeptidase activity"/>
    <property type="evidence" value="ECO:0007669"/>
    <property type="project" value="InterPro"/>
</dbReference>
<dbReference type="InterPro" id="IPR036116">
    <property type="entry name" value="FN3_sf"/>
</dbReference>
<dbReference type="InterPro" id="IPR003961">
    <property type="entry name" value="FN3_dom"/>
</dbReference>
<proteinExistence type="predicted"/>
<dbReference type="SUPFAM" id="SSF49265">
    <property type="entry name" value="Fibronectin type III"/>
    <property type="match status" value="1"/>
</dbReference>